<gene>
    <name evidence="1" type="ORF">C1880_00530</name>
</gene>
<dbReference type="AlphaFoldDB" id="A0A369LF91"/>
<dbReference type="Proteomes" id="UP000253792">
    <property type="component" value="Unassembled WGS sequence"/>
</dbReference>
<dbReference type="OrthoDB" id="9928090at2"/>
<proteinExistence type="predicted"/>
<evidence type="ECO:0000313" key="2">
    <source>
        <dbReference type="Proteomes" id="UP000253792"/>
    </source>
</evidence>
<dbReference type="EMBL" id="PPTP01000001">
    <property type="protein sequence ID" value="RDB57349.1"/>
    <property type="molecule type" value="Genomic_DNA"/>
</dbReference>
<organism evidence="1 2">
    <name type="scientific">Senegalimassilia anaerobia</name>
    <dbReference type="NCBI Taxonomy" id="1473216"/>
    <lineage>
        <taxon>Bacteria</taxon>
        <taxon>Bacillati</taxon>
        <taxon>Actinomycetota</taxon>
        <taxon>Coriobacteriia</taxon>
        <taxon>Coriobacteriales</taxon>
        <taxon>Coriobacteriaceae</taxon>
        <taxon>Senegalimassilia</taxon>
    </lineage>
</organism>
<comment type="caution">
    <text evidence="1">The sequence shown here is derived from an EMBL/GenBank/DDBJ whole genome shotgun (WGS) entry which is preliminary data.</text>
</comment>
<sequence>MVDAAGYRHWTDAELELLADRSLAAADVAAATGRTEMAVRAARSRRGICRTRWTAEEIGRLRDYAASPKQIAAETGRSLSAVYAKRSEMGLPTPAAMRAAAREAAAATASRAASGRIGLHP</sequence>
<evidence type="ECO:0000313" key="1">
    <source>
        <dbReference type="EMBL" id="RDB57349.1"/>
    </source>
</evidence>
<keyword evidence="2" id="KW-1185">Reference proteome</keyword>
<reference evidence="1 2" key="1">
    <citation type="journal article" date="2018" name="Elife">
        <title>Discovery and characterization of a prevalent human gut bacterial enzyme sufficient for the inactivation of a family of plant toxins.</title>
        <authorList>
            <person name="Koppel N."/>
            <person name="Bisanz J.E."/>
            <person name="Pandelia M.E."/>
            <person name="Turnbaugh P.J."/>
            <person name="Balskus E.P."/>
        </authorList>
    </citation>
    <scope>NUCLEOTIDE SEQUENCE [LARGE SCALE GENOMIC DNA]</scope>
    <source>
        <strain evidence="2">anaerobia AP69FAA</strain>
    </source>
</reference>
<dbReference type="RefSeq" id="WP_086414877.1">
    <property type="nucleotide sequence ID" value="NZ_PPTP01000001.1"/>
</dbReference>
<accession>A0A369LF91</accession>
<name>A0A369LF91_9ACTN</name>
<protein>
    <submittedName>
        <fullName evidence="1">Uncharacterized protein</fullName>
    </submittedName>
</protein>